<evidence type="ECO:0000256" key="7">
    <source>
        <dbReference type="ARBA" id="ARBA00022490"/>
    </source>
</evidence>
<dbReference type="Gene3D" id="3.30.450.40">
    <property type="match status" value="1"/>
</dbReference>
<dbReference type="InterPro" id="IPR036618">
    <property type="entry name" value="PtsI_HPr-bd_sf"/>
</dbReference>
<dbReference type="Pfam" id="PF05524">
    <property type="entry name" value="PEP-utilisers_N"/>
    <property type="match status" value="1"/>
</dbReference>
<dbReference type="InterPro" id="IPR008279">
    <property type="entry name" value="PEP-util_enz_mobile_dom"/>
</dbReference>
<dbReference type="GO" id="GO:0046872">
    <property type="term" value="F:metal ion binding"/>
    <property type="evidence" value="ECO:0007669"/>
    <property type="project" value="UniProtKB-KW"/>
</dbReference>
<dbReference type="NCBIfam" id="TIGR01417">
    <property type="entry name" value="PTS_I_fam"/>
    <property type="match status" value="1"/>
</dbReference>
<evidence type="ECO:0000256" key="12">
    <source>
        <dbReference type="ARBA" id="ARBA00022777"/>
    </source>
</evidence>
<dbReference type="GO" id="GO:0008965">
    <property type="term" value="F:phosphoenolpyruvate-protein phosphotransferase activity"/>
    <property type="evidence" value="ECO:0007669"/>
    <property type="project" value="UniProtKB-EC"/>
</dbReference>
<keyword evidence="13" id="KW-0460">Magnesium</keyword>
<comment type="cofactor">
    <cofactor evidence="2">
        <name>Mg(2+)</name>
        <dbReference type="ChEBI" id="CHEBI:18420"/>
    </cofactor>
</comment>
<dbReference type="InterPro" id="IPR040442">
    <property type="entry name" value="Pyrv_kinase-like_dom_sf"/>
</dbReference>
<reference evidence="16" key="1">
    <citation type="submission" date="2019-06" db="EMBL/GenBank/DDBJ databases">
        <title>The complete genome of Emcibacter congregatus ZYLT.</title>
        <authorList>
            <person name="Zhao Z."/>
        </authorList>
    </citation>
    <scope>NUCLEOTIDE SEQUENCE [LARGE SCALE GENOMIC DNA]</scope>
    <source>
        <strain evidence="16">MCCC 1A06723</strain>
    </source>
</reference>
<dbReference type="GO" id="GO:0009401">
    <property type="term" value="P:phosphoenolpyruvate-dependent sugar phosphotransferase system"/>
    <property type="evidence" value="ECO:0007669"/>
    <property type="project" value="UniProtKB-KW"/>
</dbReference>
<dbReference type="InterPro" id="IPR050499">
    <property type="entry name" value="PEP-utilizing_PTS_enzyme"/>
</dbReference>
<keyword evidence="8" id="KW-0762">Sugar transport</keyword>
<comment type="subcellular location">
    <subcellularLocation>
        <location evidence="3">Cytoplasm</location>
    </subcellularLocation>
</comment>
<evidence type="ECO:0000313" key="15">
    <source>
        <dbReference type="EMBL" id="TPD61387.1"/>
    </source>
</evidence>
<dbReference type="SMART" id="SM00065">
    <property type="entry name" value="GAF"/>
    <property type="match status" value="1"/>
</dbReference>
<dbReference type="EC" id="2.7.3.9" evidence="5"/>
<evidence type="ECO:0000256" key="9">
    <source>
        <dbReference type="ARBA" id="ARBA00022679"/>
    </source>
</evidence>
<accession>A0A501PMT3</accession>
<dbReference type="InterPro" id="IPR008731">
    <property type="entry name" value="PTS_EIN"/>
</dbReference>
<dbReference type="Pfam" id="PF00391">
    <property type="entry name" value="PEP-utilizers"/>
    <property type="match status" value="1"/>
</dbReference>
<dbReference type="Gene3D" id="3.50.30.10">
    <property type="entry name" value="Phosphohistidine domain"/>
    <property type="match status" value="1"/>
</dbReference>
<evidence type="ECO:0000256" key="5">
    <source>
        <dbReference type="ARBA" id="ARBA00012232"/>
    </source>
</evidence>
<comment type="caution">
    <text evidence="15">The sequence shown here is derived from an EMBL/GenBank/DDBJ whole genome shotgun (WGS) entry which is preliminary data.</text>
</comment>
<dbReference type="OrthoDB" id="9765468at2"/>
<evidence type="ECO:0000256" key="2">
    <source>
        <dbReference type="ARBA" id="ARBA00001946"/>
    </source>
</evidence>
<dbReference type="Gene3D" id="3.20.20.60">
    <property type="entry name" value="Phosphoenolpyruvate-binding domains"/>
    <property type="match status" value="1"/>
</dbReference>
<dbReference type="InterPro" id="IPR006318">
    <property type="entry name" value="PTS_EI-like"/>
</dbReference>
<dbReference type="SUPFAM" id="SSF52009">
    <property type="entry name" value="Phosphohistidine domain"/>
    <property type="match status" value="1"/>
</dbReference>
<keyword evidence="9 15" id="KW-0808">Transferase</keyword>
<dbReference type="SUPFAM" id="SSF47831">
    <property type="entry name" value="Enzyme I of the PEP:sugar phosphotransferase system HPr-binding (sub)domain"/>
    <property type="match status" value="1"/>
</dbReference>
<name>A0A501PMT3_9PROT</name>
<dbReference type="InterPro" id="IPR000121">
    <property type="entry name" value="PEP_util_C"/>
</dbReference>
<dbReference type="Proteomes" id="UP000319148">
    <property type="component" value="Unassembled WGS sequence"/>
</dbReference>
<keyword evidence="15" id="KW-0670">Pyruvate</keyword>
<dbReference type="GO" id="GO:0016301">
    <property type="term" value="F:kinase activity"/>
    <property type="evidence" value="ECO:0007669"/>
    <property type="project" value="UniProtKB-KW"/>
</dbReference>
<dbReference type="RefSeq" id="WP_139938678.1">
    <property type="nucleotide sequence ID" value="NZ_JBHSYP010000003.1"/>
</dbReference>
<evidence type="ECO:0000256" key="10">
    <source>
        <dbReference type="ARBA" id="ARBA00022683"/>
    </source>
</evidence>
<feature type="domain" description="GAF" evidence="14">
    <location>
        <begin position="24"/>
        <end position="170"/>
    </location>
</feature>
<protein>
    <recommendedName>
        <fullName evidence="5">phosphoenolpyruvate--protein phosphotransferase</fullName>
        <ecNumber evidence="5">2.7.3.9</ecNumber>
    </recommendedName>
</protein>
<comment type="similarity">
    <text evidence="4">Belongs to the PEP-utilizing enzyme family.</text>
</comment>
<evidence type="ECO:0000256" key="4">
    <source>
        <dbReference type="ARBA" id="ARBA00007837"/>
    </source>
</evidence>
<dbReference type="SUPFAM" id="SSF55781">
    <property type="entry name" value="GAF domain-like"/>
    <property type="match status" value="1"/>
</dbReference>
<dbReference type="InterPro" id="IPR003018">
    <property type="entry name" value="GAF"/>
</dbReference>
<dbReference type="GO" id="GO:0005737">
    <property type="term" value="C:cytoplasm"/>
    <property type="evidence" value="ECO:0007669"/>
    <property type="project" value="UniProtKB-SubCell"/>
</dbReference>
<dbReference type="PANTHER" id="PTHR46244:SF6">
    <property type="entry name" value="PHOSPHOENOLPYRUVATE-PROTEIN PHOSPHOTRANSFERASE"/>
    <property type="match status" value="1"/>
</dbReference>
<comment type="catalytic activity">
    <reaction evidence="1">
        <text>L-histidyl-[protein] + phosphoenolpyruvate = N(pros)-phospho-L-histidyl-[protein] + pyruvate</text>
        <dbReference type="Rhea" id="RHEA:23880"/>
        <dbReference type="Rhea" id="RHEA-COMP:9745"/>
        <dbReference type="Rhea" id="RHEA-COMP:9746"/>
        <dbReference type="ChEBI" id="CHEBI:15361"/>
        <dbReference type="ChEBI" id="CHEBI:29979"/>
        <dbReference type="ChEBI" id="CHEBI:58702"/>
        <dbReference type="ChEBI" id="CHEBI:64837"/>
        <dbReference type="EC" id="2.7.3.9"/>
    </reaction>
</comment>
<keyword evidence="11" id="KW-0479">Metal-binding</keyword>
<dbReference type="InterPro" id="IPR029016">
    <property type="entry name" value="GAF-like_dom_sf"/>
</dbReference>
<evidence type="ECO:0000256" key="6">
    <source>
        <dbReference type="ARBA" id="ARBA00022448"/>
    </source>
</evidence>
<keyword evidence="7" id="KW-0963">Cytoplasm</keyword>
<dbReference type="PRINTS" id="PR01736">
    <property type="entry name" value="PHPHTRNFRASE"/>
</dbReference>
<dbReference type="InterPro" id="IPR015813">
    <property type="entry name" value="Pyrv/PenolPyrv_kinase-like_dom"/>
</dbReference>
<dbReference type="EMBL" id="VFIY01000005">
    <property type="protein sequence ID" value="TPD61387.1"/>
    <property type="molecule type" value="Genomic_DNA"/>
</dbReference>
<keyword evidence="16" id="KW-1185">Reference proteome</keyword>
<dbReference type="AlphaFoldDB" id="A0A501PMT3"/>
<gene>
    <name evidence="15" type="primary">ptsP</name>
    <name evidence="15" type="ORF">FIV46_04040</name>
</gene>
<evidence type="ECO:0000256" key="1">
    <source>
        <dbReference type="ARBA" id="ARBA00000683"/>
    </source>
</evidence>
<evidence type="ECO:0000256" key="13">
    <source>
        <dbReference type="ARBA" id="ARBA00022842"/>
    </source>
</evidence>
<proteinExistence type="inferred from homology"/>
<dbReference type="Pfam" id="PF01590">
    <property type="entry name" value="GAF"/>
    <property type="match status" value="1"/>
</dbReference>
<sequence>MTPASSAPRLLIRRLHQIMAGTGDAEDRLNQLVRLIAGNMVSEVCSVYFLRGGEMLELFATEGLKESAIHATRLQVGEGLVGHVAATGIPLNLANAQNHPKFVYRPETGEEIYHSFLGVPILRASNVAGVLVIQNKTLRQYSEEEVEVLQTVAMVLAELVAGGELFDPLEQPEGTLERAATPSFEGVVFSEGLAEGRAVLHEPKVEVTHHLSSDPARELKRLDEALENLVGQIDEMMLAEDFRHHGEHQEILDVYKMFARDKGWKTKISEVIETGLTAEAAVERIQTDNRSRMQQTDDPYLRERLSDLDDLSNRLIRHLVGKTGTAAADNLPDNVILVAQNMGPAELLDYDRDKLQAVILQQGAPTAHVAIVARALGIPMVGQVEGALRHVEEGEQVIVDGVDGIIYFSPLPEILQSYQENIRSRAELLASYEALRDKRAVTQDGVEIDLFINAGLTIDMDGLEHTGAKGVGLFRTEFQFMIGATMPKVDSQAEFYKSILDTAGDKPVVFRTLDIGGDKPVPFLKRDEEANPALGWRAMRISLDRPALLRYQLRALFLAAEGREISIMFPMIADVHEFRSARSILDKELAWLDRFGKVKPKKVRVGTMLEVPSLVWQLDNLLPLVDFVSIGSNDLMQFFFACDRENPKLAERYDPLSPAALGMMKFIIDKCNEYDVPVTLCGELGGKPLAALGLLGVGLRRLSIAPASVGPVKMMIRSLNLGQLQDYMQGLLSRSDHSVRNSILTFAKDHGIQIR</sequence>
<dbReference type="Gene3D" id="1.10.274.10">
    <property type="entry name" value="PtsI, HPr-binding domain"/>
    <property type="match status" value="1"/>
</dbReference>
<dbReference type="Pfam" id="PF02896">
    <property type="entry name" value="PEP-utilizers_C"/>
    <property type="match status" value="1"/>
</dbReference>
<keyword evidence="10" id="KW-0598">Phosphotransferase system</keyword>
<evidence type="ECO:0000256" key="3">
    <source>
        <dbReference type="ARBA" id="ARBA00004496"/>
    </source>
</evidence>
<evidence type="ECO:0000256" key="11">
    <source>
        <dbReference type="ARBA" id="ARBA00022723"/>
    </source>
</evidence>
<evidence type="ECO:0000313" key="16">
    <source>
        <dbReference type="Proteomes" id="UP000319148"/>
    </source>
</evidence>
<keyword evidence="6" id="KW-0813">Transport</keyword>
<evidence type="ECO:0000256" key="8">
    <source>
        <dbReference type="ARBA" id="ARBA00022597"/>
    </source>
</evidence>
<organism evidence="15 16">
    <name type="scientific">Emcibacter nanhaiensis</name>
    <dbReference type="NCBI Taxonomy" id="1505037"/>
    <lineage>
        <taxon>Bacteria</taxon>
        <taxon>Pseudomonadati</taxon>
        <taxon>Pseudomonadota</taxon>
        <taxon>Alphaproteobacteria</taxon>
        <taxon>Emcibacterales</taxon>
        <taxon>Emcibacteraceae</taxon>
        <taxon>Emcibacter</taxon>
    </lineage>
</organism>
<dbReference type="SUPFAM" id="SSF51621">
    <property type="entry name" value="Phosphoenolpyruvate/pyruvate domain"/>
    <property type="match status" value="1"/>
</dbReference>
<keyword evidence="12" id="KW-0418">Kinase</keyword>
<dbReference type="PANTHER" id="PTHR46244">
    <property type="entry name" value="PHOSPHOENOLPYRUVATE-PROTEIN PHOSPHOTRANSFERASE"/>
    <property type="match status" value="1"/>
</dbReference>
<dbReference type="InterPro" id="IPR036637">
    <property type="entry name" value="Phosphohistidine_dom_sf"/>
</dbReference>
<evidence type="ECO:0000259" key="14">
    <source>
        <dbReference type="SMART" id="SM00065"/>
    </source>
</evidence>